<evidence type="ECO:0008006" key="4">
    <source>
        <dbReference type="Google" id="ProtNLM"/>
    </source>
</evidence>
<feature type="region of interest" description="Disordered" evidence="1">
    <location>
        <begin position="153"/>
        <end position="180"/>
    </location>
</feature>
<evidence type="ECO:0000313" key="2">
    <source>
        <dbReference type="EMBL" id="UXY15212.1"/>
    </source>
</evidence>
<name>A0ABY6DMH9_9NEIS</name>
<gene>
    <name evidence="2" type="ORF">N8I74_18165</name>
</gene>
<sequence>MRSRCDGFAYLFLLFALLLLALGALLAVEVDATQVRREREEELRFIGGQFRAALRSYHRGAVVGGRGEYPGELADLLADPRSQVVRRHLRALYRDPITGKAEWGVRREQGRIVCVHSLSEAAPVKEEGFEPDEVGFAKAGRYRDWLFCDPPQRAADLQNGTAPALTPLTPIPTQQPGGLQ</sequence>
<protein>
    <recommendedName>
        <fullName evidence="4">Type II secretion system protein</fullName>
    </recommendedName>
</protein>
<dbReference type="EMBL" id="CP106753">
    <property type="protein sequence ID" value="UXY15212.1"/>
    <property type="molecule type" value="Genomic_DNA"/>
</dbReference>
<dbReference type="RefSeq" id="WP_263124614.1">
    <property type="nucleotide sequence ID" value="NZ_CP106753.1"/>
</dbReference>
<evidence type="ECO:0000256" key="1">
    <source>
        <dbReference type="SAM" id="MobiDB-lite"/>
    </source>
</evidence>
<evidence type="ECO:0000313" key="3">
    <source>
        <dbReference type="Proteomes" id="UP001061302"/>
    </source>
</evidence>
<accession>A0ABY6DMH9</accession>
<dbReference type="Proteomes" id="UP001061302">
    <property type="component" value="Chromosome"/>
</dbReference>
<organism evidence="2 3">
    <name type="scientific">Chitiniphilus purpureus</name>
    <dbReference type="NCBI Taxonomy" id="2981137"/>
    <lineage>
        <taxon>Bacteria</taxon>
        <taxon>Pseudomonadati</taxon>
        <taxon>Pseudomonadota</taxon>
        <taxon>Betaproteobacteria</taxon>
        <taxon>Neisseriales</taxon>
        <taxon>Chitinibacteraceae</taxon>
        <taxon>Chitiniphilus</taxon>
    </lineage>
</organism>
<proteinExistence type="predicted"/>
<feature type="compositionally biased region" description="Low complexity" evidence="1">
    <location>
        <begin position="161"/>
        <end position="180"/>
    </location>
</feature>
<keyword evidence="3" id="KW-1185">Reference proteome</keyword>
<reference evidence="2" key="1">
    <citation type="submission" date="2022-10" db="EMBL/GenBank/DDBJ databases">
        <title>Chitiniphilus purpureus sp. nov., a novel chitin-degrading bacterium isolated from crawfish pond sediment.</title>
        <authorList>
            <person name="Li K."/>
        </authorList>
    </citation>
    <scope>NUCLEOTIDE SEQUENCE</scope>
    <source>
        <strain evidence="2">CD1</strain>
    </source>
</reference>